<dbReference type="InterPro" id="IPR007865">
    <property type="entry name" value="Aminopep_P_N"/>
</dbReference>
<comment type="similarity">
    <text evidence="2">Belongs to the peptidase M24B family.</text>
</comment>
<evidence type="ECO:0000256" key="4">
    <source>
        <dbReference type="ARBA" id="ARBA00022801"/>
    </source>
</evidence>
<dbReference type="GO" id="GO:0070006">
    <property type="term" value="F:metalloaminopeptidase activity"/>
    <property type="evidence" value="ECO:0007669"/>
    <property type="project" value="InterPro"/>
</dbReference>
<dbReference type="Gene3D" id="3.90.230.10">
    <property type="entry name" value="Creatinase/methionine aminopeptidase superfamily"/>
    <property type="match status" value="1"/>
</dbReference>
<gene>
    <name evidence="7" type="ORF">B0F90DRAFT_1627676</name>
</gene>
<dbReference type="EMBL" id="WTXG01000012">
    <property type="protein sequence ID" value="KAI0301929.1"/>
    <property type="molecule type" value="Genomic_DNA"/>
</dbReference>
<comment type="cofactor">
    <cofactor evidence="1">
        <name>Mn(2+)</name>
        <dbReference type="ChEBI" id="CHEBI:29035"/>
    </cofactor>
</comment>
<dbReference type="SUPFAM" id="SSF53092">
    <property type="entry name" value="Creatinase/prolidase N-terminal domain"/>
    <property type="match status" value="1"/>
</dbReference>
<reference evidence="7" key="1">
    <citation type="journal article" date="2022" name="New Phytol.">
        <title>Evolutionary transition to the ectomycorrhizal habit in the genomes of a hyperdiverse lineage of mushroom-forming fungi.</title>
        <authorList>
            <person name="Looney B."/>
            <person name="Miyauchi S."/>
            <person name="Morin E."/>
            <person name="Drula E."/>
            <person name="Courty P.E."/>
            <person name="Kohler A."/>
            <person name="Kuo A."/>
            <person name="LaButti K."/>
            <person name="Pangilinan J."/>
            <person name="Lipzen A."/>
            <person name="Riley R."/>
            <person name="Andreopoulos W."/>
            <person name="He G."/>
            <person name="Johnson J."/>
            <person name="Nolan M."/>
            <person name="Tritt A."/>
            <person name="Barry K.W."/>
            <person name="Grigoriev I.V."/>
            <person name="Nagy L.G."/>
            <person name="Hibbett D."/>
            <person name="Henrissat B."/>
            <person name="Matheny P.B."/>
            <person name="Labbe J."/>
            <person name="Martin F.M."/>
        </authorList>
    </citation>
    <scope>NUCLEOTIDE SEQUENCE</scope>
    <source>
        <strain evidence="7">BPL690</strain>
    </source>
</reference>
<dbReference type="InterPro" id="IPR029149">
    <property type="entry name" value="Creatin/AminoP/Spt16_N"/>
</dbReference>
<dbReference type="PANTHER" id="PTHR43226">
    <property type="entry name" value="XAA-PRO AMINOPEPTIDASE 3"/>
    <property type="match status" value="1"/>
</dbReference>
<proteinExistence type="inferred from homology"/>
<dbReference type="AlphaFoldDB" id="A0AAD4M4U2"/>
<dbReference type="InterPro" id="IPR052433">
    <property type="entry name" value="X-Pro_dipept-like"/>
</dbReference>
<evidence type="ECO:0000256" key="1">
    <source>
        <dbReference type="ARBA" id="ARBA00001936"/>
    </source>
</evidence>
<dbReference type="PANTHER" id="PTHR43226:SF4">
    <property type="entry name" value="XAA-PRO AMINOPEPTIDASE 3"/>
    <property type="match status" value="1"/>
</dbReference>
<evidence type="ECO:0000256" key="5">
    <source>
        <dbReference type="ARBA" id="ARBA00023211"/>
    </source>
</evidence>
<dbReference type="SMART" id="SM01011">
    <property type="entry name" value="AMP_N"/>
    <property type="match status" value="1"/>
</dbReference>
<feature type="domain" description="Aminopeptidase P N-terminal" evidence="6">
    <location>
        <begin position="62"/>
        <end position="198"/>
    </location>
</feature>
<evidence type="ECO:0000259" key="6">
    <source>
        <dbReference type="SMART" id="SM01011"/>
    </source>
</evidence>
<keyword evidence="4" id="KW-0378">Hydrolase</keyword>
<sequence>MSLSSRTFNIVRHRSQAQVRFLSHSILQNQWRAYTTKPSAFGQPTLHSHPHLIKPSEVTPGIPTSEYERRRKQLVDGLPDGSLVVCVAGQIKYMSAAIFYKFRQASDFWYLTGFEEPDSALILEKNSSPRGFRMLIYSTGKDPSKEKWDGAFTRFGDVVSLFGADEAHPIENFADDLRVLAARADHVYVDVPAHHHKRASGRGLLRYLSPRPPRAAKSDPEAYLDSIGTSKRKPLASLVGVLRGVKSKYEQDVMKMSADISARAHAKKTMRFAQPGLSEADLHAHFEYICARGGAQRPAYVPVIASGENALIIHYTRNDHLLRDGELVLMDAGGEYNGYASDISRTFPLNGTFTPPQRELYAALLATQKALIKECATARGHSLDTLHRRSVDLLRAELGRIGLPCAGSVLERVLYPHYLAHPIGIDLHESATVERSAPLKEGMVITIEPGVYVPVDPQFPKHFQGLGMRIEDEVLVGVENPVVLSINAPKEIEDVEGACQGALGFGAF</sequence>
<evidence type="ECO:0000313" key="8">
    <source>
        <dbReference type="Proteomes" id="UP001203297"/>
    </source>
</evidence>
<dbReference type="GO" id="GO:0030145">
    <property type="term" value="F:manganese ion binding"/>
    <property type="evidence" value="ECO:0007669"/>
    <property type="project" value="InterPro"/>
</dbReference>
<organism evidence="7 8">
    <name type="scientific">Multifurca ochricompacta</name>
    <dbReference type="NCBI Taxonomy" id="376703"/>
    <lineage>
        <taxon>Eukaryota</taxon>
        <taxon>Fungi</taxon>
        <taxon>Dikarya</taxon>
        <taxon>Basidiomycota</taxon>
        <taxon>Agaricomycotina</taxon>
        <taxon>Agaricomycetes</taxon>
        <taxon>Russulales</taxon>
        <taxon>Russulaceae</taxon>
        <taxon>Multifurca</taxon>
    </lineage>
</organism>
<dbReference type="Pfam" id="PF00557">
    <property type="entry name" value="Peptidase_M24"/>
    <property type="match status" value="1"/>
</dbReference>
<keyword evidence="3" id="KW-0479">Metal-binding</keyword>
<accession>A0AAD4M4U2</accession>
<dbReference type="Gene3D" id="3.40.350.10">
    <property type="entry name" value="Creatinase/prolidase N-terminal domain"/>
    <property type="match status" value="1"/>
</dbReference>
<dbReference type="SUPFAM" id="SSF55920">
    <property type="entry name" value="Creatinase/aminopeptidase"/>
    <property type="match status" value="1"/>
</dbReference>
<dbReference type="InterPro" id="IPR000994">
    <property type="entry name" value="Pept_M24"/>
</dbReference>
<keyword evidence="8" id="KW-1185">Reference proteome</keyword>
<dbReference type="Pfam" id="PF05195">
    <property type="entry name" value="AMP_N"/>
    <property type="match status" value="1"/>
</dbReference>
<name>A0AAD4M4U2_9AGAM</name>
<dbReference type="GO" id="GO:0005739">
    <property type="term" value="C:mitochondrion"/>
    <property type="evidence" value="ECO:0007669"/>
    <property type="project" value="TreeGrafter"/>
</dbReference>
<keyword evidence="5" id="KW-0464">Manganese</keyword>
<dbReference type="InterPro" id="IPR036005">
    <property type="entry name" value="Creatinase/aminopeptidase-like"/>
</dbReference>
<dbReference type="GO" id="GO:0006508">
    <property type="term" value="P:proteolysis"/>
    <property type="evidence" value="ECO:0007669"/>
    <property type="project" value="TreeGrafter"/>
</dbReference>
<evidence type="ECO:0000256" key="2">
    <source>
        <dbReference type="ARBA" id="ARBA00008766"/>
    </source>
</evidence>
<dbReference type="Proteomes" id="UP001203297">
    <property type="component" value="Unassembled WGS sequence"/>
</dbReference>
<comment type="caution">
    <text evidence="7">The sequence shown here is derived from an EMBL/GenBank/DDBJ whole genome shotgun (WGS) entry which is preliminary data.</text>
</comment>
<protein>
    <submittedName>
        <fullName evidence="7">Peptidase M24</fullName>
    </submittedName>
</protein>
<evidence type="ECO:0000256" key="3">
    <source>
        <dbReference type="ARBA" id="ARBA00022723"/>
    </source>
</evidence>
<evidence type="ECO:0000313" key="7">
    <source>
        <dbReference type="EMBL" id="KAI0301929.1"/>
    </source>
</evidence>